<protein>
    <recommendedName>
        <fullName evidence="4">Tr-type G domain-containing protein</fullName>
    </recommendedName>
</protein>
<dbReference type="Pfam" id="PF22594">
    <property type="entry name" value="GTP-eEF1A_C"/>
    <property type="match status" value="1"/>
</dbReference>
<dbReference type="InterPro" id="IPR009001">
    <property type="entry name" value="Transl_elong_EF1A/Init_IF2_C"/>
</dbReference>
<feature type="domain" description="Tr-type G" evidence="4">
    <location>
        <begin position="125"/>
        <end position="357"/>
    </location>
</feature>
<proteinExistence type="predicted"/>
<dbReference type="Pfam" id="PF00009">
    <property type="entry name" value="GTP_EFTU"/>
    <property type="match status" value="1"/>
</dbReference>
<dbReference type="Gene3D" id="3.40.50.300">
    <property type="entry name" value="P-loop containing nucleotide triphosphate hydrolases"/>
    <property type="match status" value="1"/>
</dbReference>
<keyword evidence="1" id="KW-0547">Nucleotide-binding</keyword>
<evidence type="ECO:0000256" key="2">
    <source>
        <dbReference type="ARBA" id="ARBA00023134"/>
    </source>
</evidence>
<evidence type="ECO:0000256" key="3">
    <source>
        <dbReference type="SAM" id="MobiDB-lite"/>
    </source>
</evidence>
<evidence type="ECO:0000256" key="1">
    <source>
        <dbReference type="ARBA" id="ARBA00022741"/>
    </source>
</evidence>
<keyword evidence="2" id="KW-0342">GTP-binding</keyword>
<dbReference type="SUPFAM" id="SSF52540">
    <property type="entry name" value="P-loop containing nucleoside triphosphate hydrolases"/>
    <property type="match status" value="1"/>
</dbReference>
<dbReference type="CDD" id="cd03694">
    <property type="entry name" value="GTPBP_II"/>
    <property type="match status" value="1"/>
</dbReference>
<dbReference type="FunFam" id="3.40.50.300:FF:000091">
    <property type="entry name" value="Probable GTP-binding protein 1"/>
    <property type="match status" value="1"/>
</dbReference>
<dbReference type="GO" id="GO:0005525">
    <property type="term" value="F:GTP binding"/>
    <property type="evidence" value="ECO:0007669"/>
    <property type="project" value="UniProtKB-KW"/>
</dbReference>
<dbReference type="AlphaFoldDB" id="A0A6C0EJX2"/>
<dbReference type="GO" id="GO:0003924">
    <property type="term" value="F:GTPase activity"/>
    <property type="evidence" value="ECO:0007669"/>
    <property type="project" value="InterPro"/>
</dbReference>
<dbReference type="SUPFAM" id="SSF50465">
    <property type="entry name" value="EF-Tu/eEF-1alpha/eIF2-gamma C-terminal domain"/>
    <property type="match status" value="1"/>
</dbReference>
<dbReference type="InterPro" id="IPR009000">
    <property type="entry name" value="Transl_B-barrel_sf"/>
</dbReference>
<accession>A0A6C0EJX2</accession>
<dbReference type="SUPFAM" id="SSF50447">
    <property type="entry name" value="Translation proteins"/>
    <property type="match status" value="1"/>
</dbReference>
<dbReference type="InterPro" id="IPR004161">
    <property type="entry name" value="EFTu-like_2"/>
</dbReference>
<reference evidence="5" key="1">
    <citation type="journal article" date="2020" name="Nature">
        <title>Giant virus diversity and host interactions through global metagenomics.</title>
        <authorList>
            <person name="Schulz F."/>
            <person name="Roux S."/>
            <person name="Paez-Espino D."/>
            <person name="Jungbluth S."/>
            <person name="Walsh D.A."/>
            <person name="Denef V.J."/>
            <person name="McMahon K.D."/>
            <person name="Konstantinidis K.T."/>
            <person name="Eloe-Fadrosh E.A."/>
            <person name="Kyrpides N.C."/>
            <person name="Woyke T."/>
        </authorList>
    </citation>
    <scope>NUCLEOTIDE SEQUENCE</scope>
    <source>
        <strain evidence="5">GVMAG-M-3300005589-24</strain>
    </source>
</reference>
<name>A0A6C0EJX2_9ZZZZ</name>
<dbReference type="PANTHER" id="PTHR43721">
    <property type="entry name" value="ELONGATION FACTOR TU-RELATED"/>
    <property type="match status" value="1"/>
</dbReference>
<dbReference type="PANTHER" id="PTHR43721:SF9">
    <property type="entry name" value="GTP-BINDING PROTEIN 1"/>
    <property type="match status" value="1"/>
</dbReference>
<evidence type="ECO:0000259" key="4">
    <source>
        <dbReference type="PROSITE" id="PS51722"/>
    </source>
</evidence>
<feature type="region of interest" description="Disordered" evidence="3">
    <location>
        <begin position="1"/>
        <end position="27"/>
    </location>
</feature>
<dbReference type="GO" id="GO:0003746">
    <property type="term" value="F:translation elongation factor activity"/>
    <property type="evidence" value="ECO:0007669"/>
    <property type="project" value="TreeGrafter"/>
</dbReference>
<sequence length="564" mass="63998">MTTRKNHRDKLEQNATSHIQPEQDDGNKEYKLKLTNHSEHCIEQMATQMRFRMDEGQGECVYTLGVTDNGGVIGLTEEEYKESHDVLQQTCNRNNYVMTLLAEQSVDKSRKMYEFLIREYNPTKYIDIKVACAGNVDSGKTTMLGVLLSGKNDDGRGNARLSVFNFAHEVKSGKTSSVAQHILGFDEHGEIVNHDEHFGRKKTWPDIVKNSSKIVTFFDLCGHEPYLKTTIMGLTSQFPDVVFILVGANMGITRMTKEHMFLCLTLDIPFAIIITKIDLCGNRQKIMKETVQNVKKLLKLPGVRRIPCDVETEEDVVLAAKNINSFSTTPMFYVSNVTGEGIDFVKQFLNIFIKRPRTIKNENNIEYHIEQTFQVPGIGIVVGGQLLQGTIRTGDKLLLGPNNGGYKTVQVRSIHVKRVAVDEAESGRYVCLALSKIDRQQIHRGNVLLSTVDNHYQVQEFEAEISVLKSHSTTIKPGYEPVLHTCAIRQTARITEIRDKVCNRKGKQYDDNVLRTGDRANVRFRFCYKPEYLKKDFRLLLAEGRVKVIGKVLGVTKEDCRVEK</sequence>
<dbReference type="PROSITE" id="PS51722">
    <property type="entry name" value="G_TR_2"/>
    <property type="match status" value="1"/>
</dbReference>
<evidence type="ECO:0000313" key="5">
    <source>
        <dbReference type="EMBL" id="QHT29347.1"/>
    </source>
</evidence>
<dbReference type="InterPro" id="IPR050055">
    <property type="entry name" value="EF-Tu_GTPase"/>
</dbReference>
<dbReference type="Pfam" id="PF03144">
    <property type="entry name" value="GTP_EFTU_D2"/>
    <property type="match status" value="1"/>
</dbReference>
<dbReference type="EMBL" id="MN738876">
    <property type="protein sequence ID" value="QHT29347.1"/>
    <property type="molecule type" value="Genomic_DNA"/>
</dbReference>
<dbReference type="InterPro" id="IPR000795">
    <property type="entry name" value="T_Tr_GTP-bd_dom"/>
</dbReference>
<dbReference type="CDD" id="cd03708">
    <property type="entry name" value="GTPBP_III"/>
    <property type="match status" value="1"/>
</dbReference>
<dbReference type="InterPro" id="IPR027417">
    <property type="entry name" value="P-loop_NTPase"/>
</dbReference>
<organism evidence="5">
    <name type="scientific">viral metagenome</name>
    <dbReference type="NCBI Taxonomy" id="1070528"/>
    <lineage>
        <taxon>unclassified sequences</taxon>
        <taxon>metagenomes</taxon>
        <taxon>organismal metagenomes</taxon>
    </lineage>
</organism>
<dbReference type="InterPro" id="IPR054696">
    <property type="entry name" value="GTP-eEF1A_C"/>
</dbReference>
<dbReference type="Gene3D" id="2.40.30.10">
    <property type="entry name" value="Translation factors"/>
    <property type="match status" value="2"/>
</dbReference>